<sequence>MSKILYVEACGGASGDMLAGGLLDLGWPLEELQGYLQAMGLEHVGVSVAAQEHQGILTRRLEVHAHHEHVHRHLSHILELLDRLPTQVAEPASRVFKRLAQAEAKVHGSTPEEVHFHEVGAADAIADVVAFCAGLAWLGSPRLVASPLPMGEGFVNCAHGKLPLPAPAVLNLLEGVPVYACGVKGETVTPTGAAILTALAESFGPPPAMRLEKSGLGGGSRASQAIPNLLRLWLGQEETRPGTDQVVEIVCHLDDLNPEEMPLIIERLMAAGALDAAAAPLVMKKGRLGQSLTVLSAPENSEALAALVLEQTPSLGVRLRPVQRRLLEREVITVQSPWGEAKVKLARTAQGARLHAEAEEVARICRQSGLPPWWVRRELEDLAGQKV</sequence>
<evidence type="ECO:0000256" key="1">
    <source>
        <dbReference type="ARBA" id="ARBA00022596"/>
    </source>
</evidence>
<keyword evidence="4" id="KW-1185">Reference proteome</keyword>
<dbReference type="RefSeq" id="WP_338605745.1">
    <property type="nucleotide sequence ID" value="NZ_AP028679.1"/>
</dbReference>
<reference evidence="4" key="1">
    <citation type="journal article" date="2023" name="Arch. Microbiol.">
        <title>Desulfoferula mesophilus gen. nov. sp. nov., a mesophilic sulfate-reducing bacterium isolated from a brackish lake sediment.</title>
        <authorList>
            <person name="Watanabe T."/>
            <person name="Yabe T."/>
            <person name="Tsuji J.M."/>
            <person name="Fukui M."/>
        </authorList>
    </citation>
    <scope>NUCLEOTIDE SEQUENCE [LARGE SCALE GENOMIC DNA]</scope>
    <source>
        <strain evidence="4">12FAK</strain>
    </source>
</reference>
<dbReference type="PANTHER" id="PTHR36566:SF1">
    <property type="entry name" value="PYRIDINIUM-3,5-BISTHIOCARBOXYLIC ACID MONONUCLEOTIDE NICKEL INSERTION PROTEIN"/>
    <property type="match status" value="1"/>
</dbReference>
<evidence type="ECO:0000313" key="4">
    <source>
        <dbReference type="Proteomes" id="UP001366166"/>
    </source>
</evidence>
<proteinExistence type="inferred from homology"/>
<protein>
    <recommendedName>
        <fullName evidence="2">Putative nickel insertion protein</fullName>
    </recommendedName>
</protein>
<dbReference type="EMBL" id="AP028679">
    <property type="protein sequence ID" value="BEQ14018.1"/>
    <property type="molecule type" value="Genomic_DNA"/>
</dbReference>
<evidence type="ECO:0000313" key="3">
    <source>
        <dbReference type="EMBL" id="BEQ14018.1"/>
    </source>
</evidence>
<keyword evidence="2" id="KW-0456">Lyase</keyword>
<dbReference type="KEGG" id="dmp:FAK_10840"/>
<organism evidence="3 4">
    <name type="scientific">Desulfoferula mesophila</name>
    <dbReference type="NCBI Taxonomy" id="3058419"/>
    <lineage>
        <taxon>Bacteria</taxon>
        <taxon>Pseudomonadati</taxon>
        <taxon>Thermodesulfobacteriota</taxon>
        <taxon>Desulfarculia</taxon>
        <taxon>Desulfarculales</taxon>
        <taxon>Desulfarculaceae</taxon>
        <taxon>Desulfoferula</taxon>
    </lineage>
</organism>
<name>A0AAU9EAA6_9BACT</name>
<comment type="similarity">
    <text evidence="2">Belongs to the LarC family.</text>
</comment>
<dbReference type="HAMAP" id="MF_01074">
    <property type="entry name" value="LarC"/>
    <property type="match status" value="1"/>
</dbReference>
<dbReference type="AlphaFoldDB" id="A0AAU9EAA6"/>
<dbReference type="Pfam" id="PF01969">
    <property type="entry name" value="Ni_insertion"/>
    <property type="match status" value="1"/>
</dbReference>
<dbReference type="Gene3D" id="3.30.70.1380">
    <property type="entry name" value="Transcriptional regulatory protein pf0864 domain like"/>
    <property type="match status" value="1"/>
</dbReference>
<dbReference type="PANTHER" id="PTHR36566">
    <property type="entry name" value="NICKEL INSERTION PROTEIN-RELATED"/>
    <property type="match status" value="1"/>
</dbReference>
<accession>A0AAU9EAA6</accession>
<dbReference type="InterPro" id="IPR002822">
    <property type="entry name" value="Ni_insertion"/>
</dbReference>
<dbReference type="Proteomes" id="UP001366166">
    <property type="component" value="Chromosome"/>
</dbReference>
<gene>
    <name evidence="3" type="ORF">FAK_10840</name>
</gene>
<dbReference type="GO" id="GO:0016829">
    <property type="term" value="F:lyase activity"/>
    <property type="evidence" value="ECO:0007669"/>
    <property type="project" value="UniProtKB-UniRule"/>
</dbReference>
<evidence type="ECO:0000256" key="2">
    <source>
        <dbReference type="HAMAP-Rule" id="MF_01074"/>
    </source>
</evidence>
<dbReference type="GO" id="GO:0016151">
    <property type="term" value="F:nickel cation binding"/>
    <property type="evidence" value="ECO:0007669"/>
    <property type="project" value="UniProtKB-UniRule"/>
</dbReference>
<keyword evidence="1 2" id="KW-0533">Nickel</keyword>
<dbReference type="NCBIfam" id="TIGR00299">
    <property type="entry name" value="nickel pincer cofactor biosynthesis protein LarC"/>
    <property type="match status" value="1"/>
</dbReference>